<dbReference type="EMBL" id="JAJVCN010000001">
    <property type="protein sequence ID" value="MCE7004714.1"/>
    <property type="molecule type" value="Genomic_DNA"/>
</dbReference>
<reference evidence="2 3" key="1">
    <citation type="submission" date="2021-12" db="EMBL/GenBank/DDBJ databases">
        <title>Genome sequence of Kibdelosporangium philippinense ATCC 49844.</title>
        <authorList>
            <person name="Fedorov E.A."/>
            <person name="Omeragic M."/>
            <person name="Shalygina K.F."/>
            <person name="Maclea K.S."/>
        </authorList>
    </citation>
    <scope>NUCLEOTIDE SEQUENCE [LARGE SCALE GENOMIC DNA]</scope>
    <source>
        <strain evidence="2 3">ATCC 49844</strain>
    </source>
</reference>
<evidence type="ECO:0000313" key="2">
    <source>
        <dbReference type="EMBL" id="MCE7004714.1"/>
    </source>
</evidence>
<accession>A0ABS8ZA39</accession>
<organism evidence="2 3">
    <name type="scientific">Kibdelosporangium philippinense</name>
    <dbReference type="NCBI Taxonomy" id="211113"/>
    <lineage>
        <taxon>Bacteria</taxon>
        <taxon>Bacillati</taxon>
        <taxon>Actinomycetota</taxon>
        <taxon>Actinomycetes</taxon>
        <taxon>Pseudonocardiales</taxon>
        <taxon>Pseudonocardiaceae</taxon>
        <taxon>Kibdelosporangium</taxon>
    </lineage>
</organism>
<comment type="caution">
    <text evidence="2">The sequence shown here is derived from an EMBL/GenBank/DDBJ whole genome shotgun (WGS) entry which is preliminary data.</text>
</comment>
<feature type="region of interest" description="Disordered" evidence="1">
    <location>
        <begin position="1"/>
        <end position="45"/>
    </location>
</feature>
<sequence length="436" mass="46875">MSAMMPMPMPKPERSTHKSKKTKGKKGQSKEGRGETGQASGKDEVLIWSTDEPAETLVWQPGPPEAASGGAVPIDPVAHGGGGVRGEQRNLATLMNDILGGARQQPLAETGDATQRFAAAIGGAANPDVLLAGMYWWSVLNGPASQREPQMIDGADRLLVTHADGTRHSLLVLTQDDSVTEPAKLDFDVSADEILLPLVSRESTVVDLITDRFAKLQGRQAIEAVVEIAENVNFGAVLGPMPDMEHTCLPQDAVAVGINETLKASVGLVFRDGETIYATTALHAVEQSPSEIIVRGAYGRIVAKGIVTDSCLLQFDETPSITIADTFAGIYEGRIPNPYQKVLFHRINGDCVRTKVLSTDMDAYDPDPAGRIRSYTDPVTIPSDSGVALLDEDGTVVGFAYKRTKRDAYVQFSSWIWAQQVANELGIKERCHGLVD</sequence>
<protein>
    <recommendedName>
        <fullName evidence="4">Trypsin-like peptidase domain-containing protein</fullName>
    </recommendedName>
</protein>
<feature type="compositionally biased region" description="Basic residues" evidence="1">
    <location>
        <begin position="17"/>
        <end position="27"/>
    </location>
</feature>
<evidence type="ECO:0000313" key="3">
    <source>
        <dbReference type="Proteomes" id="UP001521150"/>
    </source>
</evidence>
<dbReference type="RefSeq" id="WP_233726200.1">
    <property type="nucleotide sequence ID" value="NZ_JAJVCN010000001.1"/>
</dbReference>
<proteinExistence type="predicted"/>
<name>A0ABS8ZA39_9PSEU</name>
<dbReference type="Proteomes" id="UP001521150">
    <property type="component" value="Unassembled WGS sequence"/>
</dbReference>
<gene>
    <name evidence="2" type="ORF">LWC34_18060</name>
</gene>
<keyword evidence="3" id="KW-1185">Reference proteome</keyword>
<evidence type="ECO:0000256" key="1">
    <source>
        <dbReference type="SAM" id="MobiDB-lite"/>
    </source>
</evidence>
<evidence type="ECO:0008006" key="4">
    <source>
        <dbReference type="Google" id="ProtNLM"/>
    </source>
</evidence>